<sequence>MNENAIKEKALNLSTANKIKFNLSCLNRSKSLYALFEEELKDDTYDYSQRFKNGSAVLTEFSGYILNTIFSNGTFDATQLDTFEKNVESLAPEDDEYSSYQAAIAVNIVLISLNSIKIIRGDESKVKSTIDYTLDIINYLKSEEFFTNNPDSSDEESEDYLDEFYERELNAEDNLLNRIEGLSREEFIAFNAENAIS</sequence>
<accession>A0A3D9B270</accession>
<dbReference type="Gene3D" id="1.20.1590.10">
    <property type="entry name" value="YP_001051499.1 domain like"/>
    <property type="match status" value="1"/>
</dbReference>
<dbReference type="OrthoDB" id="1255779at2"/>
<proteinExistence type="predicted"/>
<dbReference type="InterPro" id="IPR023381">
    <property type="entry name" value="YP001051499.1-like_dom_sf"/>
</dbReference>
<keyword evidence="2" id="KW-1185">Reference proteome</keyword>
<gene>
    <name evidence="1" type="ORF">DRF67_10240</name>
</gene>
<name>A0A3D9B270_9FLAO</name>
<evidence type="ECO:0000313" key="2">
    <source>
        <dbReference type="Proteomes" id="UP000256257"/>
    </source>
</evidence>
<comment type="caution">
    <text evidence="1">The sequence shown here is derived from an EMBL/GenBank/DDBJ whole genome shotgun (WGS) entry which is preliminary data.</text>
</comment>
<dbReference type="Proteomes" id="UP000256257">
    <property type="component" value="Unassembled WGS sequence"/>
</dbReference>
<evidence type="ECO:0000313" key="1">
    <source>
        <dbReference type="EMBL" id="REC47417.1"/>
    </source>
</evidence>
<dbReference type="EMBL" id="QNVV01000008">
    <property type="protein sequence ID" value="REC47417.1"/>
    <property type="molecule type" value="Genomic_DNA"/>
</dbReference>
<evidence type="ECO:0008006" key="3">
    <source>
        <dbReference type="Google" id="ProtNLM"/>
    </source>
</evidence>
<reference evidence="1 2" key="1">
    <citation type="submission" date="2018-06" db="EMBL/GenBank/DDBJ databases">
        <title>Novel Chryseobacterium species.</title>
        <authorList>
            <person name="Newman J."/>
            <person name="Hugo C."/>
            <person name="Oosthuizen L."/>
            <person name="Charimba G."/>
        </authorList>
    </citation>
    <scope>NUCLEOTIDE SEQUENCE [LARGE SCALE GENOMIC DNA]</scope>
    <source>
        <strain evidence="1 2">7_F195</strain>
    </source>
</reference>
<organism evidence="1 2">
    <name type="scientific">Chryseobacterium pennipullorum</name>
    <dbReference type="NCBI Taxonomy" id="2258963"/>
    <lineage>
        <taxon>Bacteria</taxon>
        <taxon>Pseudomonadati</taxon>
        <taxon>Bacteroidota</taxon>
        <taxon>Flavobacteriia</taxon>
        <taxon>Flavobacteriales</taxon>
        <taxon>Weeksellaceae</taxon>
        <taxon>Chryseobacterium group</taxon>
        <taxon>Chryseobacterium</taxon>
    </lineage>
</organism>
<dbReference type="RefSeq" id="WP_115928211.1">
    <property type="nucleotide sequence ID" value="NZ_QNVV01000008.1"/>
</dbReference>
<dbReference type="AlphaFoldDB" id="A0A3D9B270"/>
<protein>
    <recommendedName>
        <fullName evidence="3">DUF416 family protein</fullName>
    </recommendedName>
</protein>